<evidence type="ECO:0000259" key="9">
    <source>
        <dbReference type="PROSITE" id="PS50812"/>
    </source>
</evidence>
<keyword evidence="4" id="KW-0805">Transcription regulation</keyword>
<dbReference type="GO" id="GO:0006397">
    <property type="term" value="P:mRNA processing"/>
    <property type="evidence" value="ECO:0007669"/>
    <property type="project" value="UniProtKB-KW"/>
</dbReference>
<dbReference type="GO" id="GO:0005634">
    <property type="term" value="C:nucleus"/>
    <property type="evidence" value="ECO:0007669"/>
    <property type="project" value="UniProtKB-SubCell"/>
</dbReference>
<evidence type="ECO:0000313" key="11">
    <source>
        <dbReference type="EMBL" id="WOH07477.1"/>
    </source>
</evidence>
<dbReference type="InterPro" id="IPR000313">
    <property type="entry name" value="PWWP_dom"/>
</dbReference>
<evidence type="ECO:0000256" key="4">
    <source>
        <dbReference type="ARBA" id="ARBA00023015"/>
    </source>
</evidence>
<dbReference type="Gene3D" id="1.25.40.90">
    <property type="match status" value="1"/>
</dbReference>
<keyword evidence="6" id="KW-0804">Transcription</keyword>
<evidence type="ECO:0000256" key="7">
    <source>
        <dbReference type="ARBA" id="ARBA00023242"/>
    </source>
</evidence>
<feature type="compositionally biased region" description="Basic and acidic residues" evidence="8">
    <location>
        <begin position="366"/>
        <end position="385"/>
    </location>
</feature>
<sequence length="1423" mass="155526">MAGGRRRGAKGAKTKSELNLGDLVLAKVKGHPAWPAKIGRPEDWDKTPDPKKCFVHFFGTDEIAFVAPADIQEFTSETKNKLAARCKGKTVKYFVTAVREICAAFEELQDKSSSGRGADTDVDELHRDRVQKVTEDHNCELDQCSHRHGEMDYQDIKSDISKKNKIFKEEANYTNKDKLPVSSPGNLIGPKKEPMSNDSSKEDTAKGHSSGGGVRDGSSPPPSSVHPKYLDSGLKESINGHKSKKIISGSRRLLQDDAQVQKVNSSGAVRSSLPIVSGGNVDINISGEGVQNRSGSIGGISHSSPNKSRSNMDAPKDQNKKQSLKDKVHLKRAEDLPDSKGTFRKLETGDLTGETKSHLGHGKHKLATDEVSHHAKSFKSADIDMTKGSVQKTRKSGHLENKAGSAEFKRSVLQGNAEDCLVPRDEDVLPPAKRLRQAPEIVVSSSTRMFDNKLGKASVHRNDPLSSDKAKSPVGQYPKKRRAVRLYDDDDDKPKTPVHGGSIFKGDAPSCILGPVKNGSAHSGKASDTLDDGGSSKVSLPTVKRLNESLPSISYKHSEVGKRRQSSNSHIFTSPVKSEFAKRSSEEVRPVRVSPVCSPLPASTVRPVLESPKPNIPLVKVSDNTVHQNSQAGLDKNMAVVPDSLDRTINQGILDRNKSIPSVDRKKDASKLSSRASDSVLLTEKTLDVLFSDGDRVEKDKEASREDKTFLPSDLKSEDSALSMKHLIAVAQAKRKEAHSQSFSHGDSFLDVSGGSPSFMFAVPPVQPSSSIQADMQGSYSYSSSTSPASHIRKPSLDNNHDIENFDDRRIGSGHRAVGDPLSGSTEAAVARDAFEGMIETLSRTKESIGRATRLAIDCAKHGIANEVVELLIHKLETESSLHRKIDLFFLVDSITQCSHSQKGIAGASYIPIVQASLPRLLGAAAPPGTGARENRRQCLKVLRLWFERKILPESILRRFMDDIGASNNDDISAGSFLRRPSRAERAVDDPIREMEGMLVDEYGSNATFQLPGFVTSHVFDEEEEEEEELQITQNSCKERADRSPPERNTPVEEAEKFSITPSDRRHCVLEDVDGELEMEDVSVHQKDEKVLTEDAPLETVPKEQGLNRTFDAGLSSSEQFPFPMGSPPSPPGSPPPTPPLPDSPIPVSLPPPPPSSPSPPPPPPPPLPPQVQSHPTPPAGMLPSVIPHPSVLPPLPVLPQHLHSIQSSAPSSSSNLAYQRQVPMFRFYLRILNLPQLAGNNPHAAHLDVNSRNEMYPQPHPYTNPQAPQPSQQFQTVPLSQRSFHPAPPPQVPSSHFSYSNPIVQQRPQHPYPQPYKLPSHPDAPRQYHTDDKWRMQANEFSTNNQHGPWMNGVRSSLLPVPSYGHEGYFRPPMDRLPPPIPTSFQQSAVNAIPAGPPIAGHVGPQMMPPRPDLSSLGPWNL</sequence>
<protein>
    <recommendedName>
        <fullName evidence="13">CID domain-containing protein</fullName>
    </recommendedName>
</protein>
<feature type="region of interest" description="Disordered" evidence="8">
    <location>
        <begin position="1398"/>
        <end position="1423"/>
    </location>
</feature>
<feature type="region of interest" description="Disordered" evidence="8">
    <location>
        <begin position="1254"/>
        <end position="1329"/>
    </location>
</feature>
<dbReference type="SMART" id="SM00293">
    <property type="entry name" value="PWWP"/>
    <property type="match status" value="1"/>
</dbReference>
<feature type="compositionally biased region" description="Pro residues" evidence="8">
    <location>
        <begin position="1125"/>
        <end position="1181"/>
    </location>
</feature>
<dbReference type="Pfam" id="PF04818">
    <property type="entry name" value="CID"/>
    <property type="match status" value="1"/>
</dbReference>
<keyword evidence="7" id="KW-0539">Nucleus</keyword>
<organism evidence="11 12">
    <name type="scientific">Daucus carota subsp. sativus</name>
    <name type="common">Carrot</name>
    <dbReference type="NCBI Taxonomy" id="79200"/>
    <lineage>
        <taxon>Eukaryota</taxon>
        <taxon>Viridiplantae</taxon>
        <taxon>Streptophyta</taxon>
        <taxon>Embryophyta</taxon>
        <taxon>Tracheophyta</taxon>
        <taxon>Spermatophyta</taxon>
        <taxon>Magnoliopsida</taxon>
        <taxon>eudicotyledons</taxon>
        <taxon>Gunneridae</taxon>
        <taxon>Pentapetalae</taxon>
        <taxon>asterids</taxon>
        <taxon>campanulids</taxon>
        <taxon>Apiales</taxon>
        <taxon>Apiaceae</taxon>
        <taxon>Apioideae</taxon>
        <taxon>Scandiceae</taxon>
        <taxon>Daucinae</taxon>
        <taxon>Daucus</taxon>
        <taxon>Daucus sect. Daucus</taxon>
    </lineage>
</organism>
<feature type="compositionally biased region" description="Basic and acidic residues" evidence="8">
    <location>
        <begin position="344"/>
        <end position="357"/>
    </location>
</feature>
<evidence type="ECO:0000256" key="1">
    <source>
        <dbReference type="ARBA" id="ARBA00004123"/>
    </source>
</evidence>
<feature type="region of interest" description="Disordered" evidence="8">
    <location>
        <begin position="1079"/>
        <end position="1188"/>
    </location>
</feature>
<feature type="compositionally biased region" description="Polar residues" evidence="8">
    <location>
        <begin position="1294"/>
        <end position="1305"/>
    </location>
</feature>
<feature type="compositionally biased region" description="Basic and acidic residues" evidence="8">
    <location>
        <begin position="1037"/>
        <end position="1063"/>
    </location>
</feature>
<feature type="compositionally biased region" description="Basic and acidic residues" evidence="8">
    <location>
        <begin position="1082"/>
        <end position="1093"/>
    </location>
</feature>
<feature type="domain" description="CID" evidence="10">
    <location>
        <begin position="827"/>
        <end position="968"/>
    </location>
</feature>
<evidence type="ECO:0008006" key="13">
    <source>
        <dbReference type="Google" id="ProtNLM"/>
    </source>
</evidence>
<gene>
    <name evidence="11" type="ORF">DCAR_0726907</name>
</gene>
<dbReference type="CDD" id="cd20147">
    <property type="entry name" value="PWWP_HULK"/>
    <property type="match status" value="1"/>
</dbReference>
<dbReference type="GO" id="GO:0009908">
    <property type="term" value="P:flower development"/>
    <property type="evidence" value="ECO:0007669"/>
    <property type="project" value="UniProtKB-KW"/>
</dbReference>
<dbReference type="SUPFAM" id="SSF63748">
    <property type="entry name" value="Tudor/PWWP/MBT"/>
    <property type="match status" value="1"/>
</dbReference>
<feature type="region of interest" description="Disordered" evidence="8">
    <location>
        <begin position="258"/>
        <end position="403"/>
    </location>
</feature>
<reference evidence="11" key="2">
    <citation type="submission" date="2022-03" db="EMBL/GenBank/DDBJ databases">
        <title>Draft title - Genomic analysis of global carrot germplasm unveils the trajectory of domestication and the origin of high carotenoid orange carrot.</title>
        <authorList>
            <person name="Iorizzo M."/>
            <person name="Ellison S."/>
            <person name="Senalik D."/>
            <person name="Macko-Podgorni A."/>
            <person name="Grzebelus D."/>
            <person name="Bostan H."/>
            <person name="Rolling W."/>
            <person name="Curaba J."/>
            <person name="Simon P."/>
        </authorList>
    </citation>
    <scope>NUCLEOTIDE SEQUENCE</scope>
    <source>
        <tissue evidence="11">Leaf</tissue>
    </source>
</reference>
<dbReference type="SMART" id="SM00582">
    <property type="entry name" value="RPR"/>
    <property type="match status" value="1"/>
</dbReference>
<comment type="subcellular location">
    <subcellularLocation>
        <location evidence="1">Nucleus</location>
    </subcellularLocation>
</comment>
<dbReference type="InterPro" id="IPR008942">
    <property type="entry name" value="ENTH_VHS"/>
</dbReference>
<feature type="region of interest" description="Disordered" evidence="8">
    <location>
        <begin position="515"/>
        <end position="539"/>
    </location>
</feature>
<feature type="region of interest" description="Disordered" evidence="8">
    <location>
        <begin position="1022"/>
        <end position="1063"/>
    </location>
</feature>
<evidence type="ECO:0000256" key="2">
    <source>
        <dbReference type="ARBA" id="ARBA00022473"/>
    </source>
</evidence>
<proteinExistence type="predicted"/>
<evidence type="ECO:0000313" key="12">
    <source>
        <dbReference type="Proteomes" id="UP000077755"/>
    </source>
</evidence>
<feature type="domain" description="PWWP" evidence="9">
    <location>
        <begin position="20"/>
        <end position="77"/>
    </location>
</feature>
<keyword evidence="3" id="KW-0507">mRNA processing</keyword>
<evidence type="ECO:0000256" key="3">
    <source>
        <dbReference type="ARBA" id="ARBA00022664"/>
    </source>
</evidence>
<feature type="compositionally biased region" description="Polar residues" evidence="8">
    <location>
        <begin position="1262"/>
        <end position="1284"/>
    </location>
</feature>
<feature type="region of interest" description="Disordered" evidence="8">
    <location>
        <begin position="770"/>
        <end position="801"/>
    </location>
</feature>
<feature type="compositionally biased region" description="Basic and acidic residues" evidence="8">
    <location>
        <begin position="453"/>
        <end position="471"/>
    </location>
</feature>
<evidence type="ECO:0000256" key="5">
    <source>
        <dbReference type="ARBA" id="ARBA00023089"/>
    </source>
</evidence>
<feature type="compositionally biased region" description="Basic and acidic residues" evidence="8">
    <location>
        <begin position="190"/>
        <end position="206"/>
    </location>
</feature>
<feature type="region of interest" description="Disordered" evidence="8">
    <location>
        <begin position="176"/>
        <end position="244"/>
    </location>
</feature>
<dbReference type="PROSITE" id="PS51391">
    <property type="entry name" value="CID"/>
    <property type="match status" value="1"/>
</dbReference>
<dbReference type="Pfam" id="PF00855">
    <property type="entry name" value="PWWP"/>
    <property type="match status" value="1"/>
</dbReference>
<dbReference type="PRINTS" id="PR01217">
    <property type="entry name" value="PRICHEXTENSN"/>
</dbReference>
<keyword evidence="5" id="KW-0287">Flowering</keyword>
<dbReference type="FunFam" id="1.25.40.90:FF:000037">
    <property type="entry name" value="Enhancer of ag-4 2"/>
    <property type="match status" value="1"/>
</dbReference>
<dbReference type="PROSITE" id="PS50812">
    <property type="entry name" value="PWWP"/>
    <property type="match status" value="1"/>
</dbReference>
<evidence type="ECO:0000256" key="8">
    <source>
        <dbReference type="SAM" id="MobiDB-lite"/>
    </source>
</evidence>
<keyword evidence="12" id="KW-1185">Reference proteome</keyword>
<keyword evidence="2" id="KW-0217">Developmental protein</keyword>
<dbReference type="EMBL" id="CP093349">
    <property type="protein sequence ID" value="WOH07477.1"/>
    <property type="molecule type" value="Genomic_DNA"/>
</dbReference>
<dbReference type="Gene3D" id="2.30.30.140">
    <property type="match status" value="1"/>
</dbReference>
<dbReference type="PANTHER" id="PTHR12550:SF70">
    <property type="entry name" value="JIL-1 ANCHORING AND STABILIZING PROTEIN, ISOFORM A"/>
    <property type="match status" value="1"/>
</dbReference>
<feature type="region of interest" description="Disordered" evidence="8">
    <location>
        <begin position="453"/>
        <end position="482"/>
    </location>
</feature>
<accession>A0AAF1B875</accession>
<feature type="compositionally biased region" description="Basic and acidic residues" evidence="8">
    <location>
        <begin position="314"/>
        <end position="338"/>
    </location>
</feature>
<name>A0AAF1B875_DAUCS</name>
<dbReference type="InterPro" id="IPR006569">
    <property type="entry name" value="CID_dom"/>
</dbReference>
<reference evidence="11" key="1">
    <citation type="journal article" date="2016" name="Nat. Genet.">
        <title>A high-quality carrot genome assembly provides new insights into carotenoid accumulation and asterid genome evolution.</title>
        <authorList>
            <person name="Iorizzo M."/>
            <person name="Ellison S."/>
            <person name="Senalik D."/>
            <person name="Zeng P."/>
            <person name="Satapoomin P."/>
            <person name="Huang J."/>
            <person name="Bowman M."/>
            <person name="Iovene M."/>
            <person name="Sanseverino W."/>
            <person name="Cavagnaro P."/>
            <person name="Yildiz M."/>
            <person name="Macko-Podgorni A."/>
            <person name="Moranska E."/>
            <person name="Grzebelus E."/>
            <person name="Grzebelus D."/>
            <person name="Ashrafi H."/>
            <person name="Zheng Z."/>
            <person name="Cheng S."/>
            <person name="Spooner D."/>
            <person name="Van Deynze A."/>
            <person name="Simon P."/>
        </authorList>
    </citation>
    <scope>NUCLEOTIDE SEQUENCE</scope>
    <source>
        <tissue evidence="11">Leaf</tissue>
    </source>
</reference>
<dbReference type="PANTHER" id="PTHR12550">
    <property type="entry name" value="HEPATOMA-DERIVED GROWTH FACTOR-RELATED"/>
    <property type="match status" value="1"/>
</dbReference>
<evidence type="ECO:0000256" key="6">
    <source>
        <dbReference type="ARBA" id="ARBA00023163"/>
    </source>
</evidence>
<evidence type="ECO:0000259" key="10">
    <source>
        <dbReference type="PROSITE" id="PS51391"/>
    </source>
</evidence>
<dbReference type="Proteomes" id="UP000077755">
    <property type="component" value="Chromosome 7"/>
</dbReference>